<dbReference type="InterPro" id="IPR000644">
    <property type="entry name" value="CBS_dom"/>
</dbReference>
<dbReference type="STRING" id="1735162.PeribacterB2_0590"/>
<accession>A0A0S1SW97</accession>
<evidence type="ECO:0000256" key="1">
    <source>
        <dbReference type="ARBA" id="ARBA00004141"/>
    </source>
</evidence>
<reference evidence="12 13" key="2">
    <citation type="journal article" date="2016" name="PeerJ">
        <title>Analysis of five complete genome sequences for members of the class Peribacteria in the recently recognized Peregrinibacteria bacterial phylum.</title>
        <authorList>
            <person name="Anantharaman K."/>
            <person name="Brown C.T."/>
            <person name="Burstein D."/>
            <person name="Castelle C.J."/>
            <person name="Probst A.J."/>
            <person name="Thomas B.C."/>
            <person name="Williams K.H."/>
            <person name="Banfield J.F."/>
        </authorList>
    </citation>
    <scope>NUCLEOTIDE SEQUENCE [LARGE SCALE GENOMIC DNA]</scope>
    <source>
        <strain evidence="12">RIFOXYD1_FULL_PER-ii_59_16</strain>
    </source>
</reference>
<dbReference type="KEGG" id="prf:PeribacterA2_0591"/>
<evidence type="ECO:0000256" key="2">
    <source>
        <dbReference type="ARBA" id="ARBA00022692"/>
    </source>
</evidence>
<keyword evidence="3" id="KW-0677">Repeat</keyword>
<gene>
    <name evidence="12" type="ORF">PeribacterD1_0591</name>
</gene>
<dbReference type="InterPro" id="IPR044751">
    <property type="entry name" value="Ion_transp-like_CBS"/>
</dbReference>
<evidence type="ECO:0000256" key="6">
    <source>
        <dbReference type="ARBA" id="ARBA00023136"/>
    </source>
</evidence>
<dbReference type="SMART" id="SM00116">
    <property type="entry name" value="CBS"/>
    <property type="match status" value="2"/>
</dbReference>
<dbReference type="PANTHER" id="PTHR22777:SF4">
    <property type="entry name" value="UPF0053 PROTEIN SLL1254"/>
    <property type="match status" value="1"/>
</dbReference>
<accession>A0A0S1SS20</accession>
<accession>A0A0S1SI40</accession>
<dbReference type="Pfam" id="PF00571">
    <property type="entry name" value="CBS"/>
    <property type="match status" value="2"/>
</dbReference>
<name>A0A0S1SI40_9BACT</name>
<feature type="domain" description="CNNM transmembrane" evidence="11">
    <location>
        <begin position="1"/>
        <end position="181"/>
    </location>
</feature>
<dbReference type="InterPro" id="IPR046342">
    <property type="entry name" value="CBS_dom_sf"/>
</dbReference>
<proteinExistence type="predicted"/>
<feature type="domain" description="CBS" evidence="10">
    <location>
        <begin position="200"/>
        <end position="261"/>
    </location>
</feature>
<evidence type="ECO:0000313" key="13">
    <source>
        <dbReference type="Proteomes" id="UP000069135"/>
    </source>
</evidence>
<keyword evidence="5 7" id="KW-0129">CBS domain</keyword>
<dbReference type="CDD" id="cd04590">
    <property type="entry name" value="CBS_pair_CorC_HlyC_assoc"/>
    <property type="match status" value="1"/>
</dbReference>
<feature type="transmembrane region" description="Helical" evidence="9">
    <location>
        <begin position="86"/>
        <end position="106"/>
    </location>
</feature>
<keyword evidence="6 8" id="KW-0472">Membrane</keyword>
<reference evidence="13" key="1">
    <citation type="submission" date="2015-10" db="EMBL/GenBank/DDBJ databases">
        <title>Analysis of five complete genome sequences for members of the class Peribacteria in the recently recognized Peregrinibacteria bacterial phylum.</title>
        <authorList>
            <person name="Anantharaman K."/>
            <person name="Brown C.T."/>
            <person name="Burstein D."/>
            <person name="Castelle C.J."/>
            <person name="Probst A.J."/>
            <person name="Thomas B.C."/>
            <person name="Williams K.H."/>
            <person name="Banfield J.F."/>
        </authorList>
    </citation>
    <scope>NUCLEOTIDE SEQUENCE [LARGE SCALE GENOMIC DNA]</scope>
</reference>
<dbReference type="PROSITE" id="PS51846">
    <property type="entry name" value="CNNM"/>
    <property type="match status" value="1"/>
</dbReference>
<feature type="transmembrane region" description="Helical" evidence="9">
    <location>
        <begin position="60"/>
        <end position="79"/>
    </location>
</feature>
<evidence type="ECO:0000256" key="3">
    <source>
        <dbReference type="ARBA" id="ARBA00022737"/>
    </source>
</evidence>
<dbReference type="PROSITE" id="PS51371">
    <property type="entry name" value="CBS"/>
    <property type="match status" value="2"/>
</dbReference>
<dbReference type="PANTHER" id="PTHR22777">
    <property type="entry name" value="HEMOLYSIN-RELATED"/>
    <property type="match status" value="1"/>
</dbReference>
<protein>
    <submittedName>
        <fullName evidence="12">Uncharacterized protein</fullName>
    </submittedName>
</protein>
<sequence>MCVLVELILFIVGFILVSGFWAMIDAAILSVTPAEVEVMISKRRWGAVELKHLLRHTTRAIIVIVILTNVTNILGPILAGRKAEAIFGSSVIGVITAILTFLTIIFSEIIPKAIGSHQAPRISRMAAPFLRALVIALFPLVWLLERAVRLFKSGKRKVGTEEQIRALANLGGGAGHIDADERELIHRAFVLNDRMTADIMTPASRMVYCQTNDTIRSVARMVFEHSYSRYPIVGASLDDVRGYVLSRDILETLAAGKEHALALSIARKVPKVSSTMRCDDLLHFLRKSTGQLAIVVQEGKTVGLVTLEDVLEELVGNILDEKDG</sequence>
<evidence type="ECO:0000313" key="12">
    <source>
        <dbReference type="EMBL" id="ALM13273.1"/>
    </source>
</evidence>
<evidence type="ECO:0000259" key="10">
    <source>
        <dbReference type="PROSITE" id="PS51371"/>
    </source>
</evidence>
<feature type="domain" description="CBS" evidence="10">
    <location>
        <begin position="265"/>
        <end position="321"/>
    </location>
</feature>
<keyword evidence="4 8" id="KW-1133">Transmembrane helix</keyword>
<dbReference type="SUPFAM" id="SSF54631">
    <property type="entry name" value="CBS-domain pair"/>
    <property type="match status" value="1"/>
</dbReference>
<dbReference type="AlphaFoldDB" id="A0A0S1SI40"/>
<accession>A0A0S1SMC5</accession>
<keyword evidence="2 8" id="KW-0812">Transmembrane</keyword>
<evidence type="ECO:0000256" key="4">
    <source>
        <dbReference type="ARBA" id="ARBA00022989"/>
    </source>
</evidence>
<dbReference type="Gene3D" id="3.10.580.10">
    <property type="entry name" value="CBS-domain"/>
    <property type="match status" value="1"/>
</dbReference>
<accession>A0A0S1SI09</accession>
<dbReference type="GO" id="GO:0005886">
    <property type="term" value="C:plasma membrane"/>
    <property type="evidence" value="ECO:0007669"/>
    <property type="project" value="TreeGrafter"/>
</dbReference>
<feature type="transmembrane region" description="Helical" evidence="9">
    <location>
        <begin position="7"/>
        <end position="29"/>
    </location>
</feature>
<organism evidence="12 13">
    <name type="scientific">Candidatus Peribacter riflensis</name>
    <dbReference type="NCBI Taxonomy" id="1735162"/>
    <lineage>
        <taxon>Bacteria</taxon>
        <taxon>Candidatus Peregrinibacteriota</taxon>
        <taxon>Candidatus Peribacteria</taxon>
        <taxon>Candidatus Peribacterales</taxon>
        <taxon>Candidatus Peribacteraceae</taxon>
        <taxon>Candidatus Peribacter</taxon>
    </lineage>
</organism>
<comment type="subcellular location">
    <subcellularLocation>
        <location evidence="1">Membrane</location>
        <topology evidence="1">Multi-pass membrane protein</topology>
    </subcellularLocation>
</comment>
<evidence type="ECO:0000256" key="5">
    <source>
        <dbReference type="ARBA" id="ARBA00023122"/>
    </source>
</evidence>
<evidence type="ECO:0000259" key="11">
    <source>
        <dbReference type="PROSITE" id="PS51846"/>
    </source>
</evidence>
<dbReference type="InterPro" id="IPR002550">
    <property type="entry name" value="CNNM"/>
</dbReference>
<evidence type="ECO:0000256" key="9">
    <source>
        <dbReference type="SAM" id="Phobius"/>
    </source>
</evidence>
<dbReference type="Proteomes" id="UP000069135">
    <property type="component" value="Chromosome"/>
</dbReference>
<evidence type="ECO:0000256" key="8">
    <source>
        <dbReference type="PROSITE-ProRule" id="PRU01193"/>
    </source>
</evidence>
<dbReference type="Pfam" id="PF01595">
    <property type="entry name" value="CNNM"/>
    <property type="match status" value="1"/>
</dbReference>
<evidence type="ECO:0000256" key="7">
    <source>
        <dbReference type="PROSITE-ProRule" id="PRU00703"/>
    </source>
</evidence>
<feature type="transmembrane region" description="Helical" evidence="9">
    <location>
        <begin position="126"/>
        <end position="144"/>
    </location>
</feature>
<dbReference type="EMBL" id="CP013065">
    <property type="protein sequence ID" value="ALM13273.1"/>
    <property type="molecule type" value="Genomic_DNA"/>
</dbReference>